<sequence length="43" mass="4987">MNGYQNALLLKNLIKVQKAEKEMKNADQMVCAFRVLWCVALIF</sequence>
<dbReference type="Proteomes" id="UP000429980">
    <property type="component" value="Unassembled WGS sequence"/>
</dbReference>
<keyword evidence="2" id="KW-1185">Reference proteome</keyword>
<comment type="caution">
    <text evidence="1">The sequence shown here is derived from an EMBL/GenBank/DDBJ whole genome shotgun (WGS) entry which is preliminary data.</text>
</comment>
<gene>
    <name evidence="1" type="ORF">CHCC15381_2763</name>
</gene>
<dbReference type="EMBL" id="NILF01000013">
    <property type="protein sequence ID" value="TWL43520.1"/>
    <property type="molecule type" value="Genomic_DNA"/>
</dbReference>
<name>A0ABY3G1F9_9BACI</name>
<evidence type="ECO:0000313" key="2">
    <source>
        <dbReference type="Proteomes" id="UP000429980"/>
    </source>
</evidence>
<proteinExistence type="predicted"/>
<protein>
    <submittedName>
        <fullName evidence="1">Uncharacterized protein</fullName>
    </submittedName>
</protein>
<accession>A0ABY3G1F9</accession>
<reference evidence="1 2" key="1">
    <citation type="submission" date="2019-06" db="EMBL/GenBank/DDBJ databases">
        <title>Genome sequence analysis of &gt;100 Bacillus licheniformis strains suggests intrinsic resistance to this species.</title>
        <authorList>
            <person name="Wels M."/>
            <person name="Siezen R.J."/>
            <person name="Johansen E."/>
            <person name="Stuer-Lauridsen B."/>
            <person name="Bjerre K."/>
            <person name="Nielsen B.K.K."/>
        </authorList>
    </citation>
    <scope>NUCLEOTIDE SEQUENCE [LARGE SCALE GENOMIC DNA]</scope>
    <source>
        <strain evidence="1 2">BAC-15381</strain>
    </source>
</reference>
<organism evidence="1 2">
    <name type="scientific">Bacillus paralicheniformis</name>
    <dbReference type="NCBI Taxonomy" id="1648923"/>
    <lineage>
        <taxon>Bacteria</taxon>
        <taxon>Bacillati</taxon>
        <taxon>Bacillota</taxon>
        <taxon>Bacilli</taxon>
        <taxon>Bacillales</taxon>
        <taxon>Bacillaceae</taxon>
        <taxon>Bacillus</taxon>
    </lineage>
</organism>
<evidence type="ECO:0000313" key="1">
    <source>
        <dbReference type="EMBL" id="TWL43520.1"/>
    </source>
</evidence>